<evidence type="ECO:0000313" key="1">
    <source>
        <dbReference type="EMBL" id="MET3662472.1"/>
    </source>
</evidence>
<evidence type="ECO:0000313" key="2">
    <source>
        <dbReference type="Proteomes" id="UP001549143"/>
    </source>
</evidence>
<dbReference type="RefSeq" id="WP_354152321.1">
    <property type="nucleotide sequence ID" value="NZ_JBEPMN010000011.1"/>
</dbReference>
<dbReference type="Gene3D" id="1.10.10.10">
    <property type="entry name" value="Winged helix-like DNA-binding domain superfamily/Winged helix DNA-binding domain"/>
    <property type="match status" value="1"/>
</dbReference>
<gene>
    <name evidence="1" type="ORF">ABID44_002810</name>
</gene>
<dbReference type="GO" id="GO:0003677">
    <property type="term" value="F:DNA binding"/>
    <property type="evidence" value="ECO:0007669"/>
    <property type="project" value="UniProtKB-KW"/>
</dbReference>
<proteinExistence type="predicted"/>
<dbReference type="EMBL" id="JBEPMN010000011">
    <property type="protein sequence ID" value="MET3662472.1"/>
    <property type="molecule type" value="Genomic_DNA"/>
</dbReference>
<accession>A0ABV2KN05</accession>
<sequence>MIDQIANALRFDIIFRRLRPRERLVEGDLTERFSVGRYVIRSLPSVSVRSMRSL</sequence>
<dbReference type="InterPro" id="IPR036390">
    <property type="entry name" value="WH_DNA-bd_sf"/>
</dbReference>
<dbReference type="InterPro" id="IPR036388">
    <property type="entry name" value="WH-like_DNA-bd_sf"/>
</dbReference>
<dbReference type="Proteomes" id="UP001549143">
    <property type="component" value="Unassembled WGS sequence"/>
</dbReference>
<dbReference type="SUPFAM" id="SSF46785">
    <property type="entry name" value="Winged helix' DNA-binding domain"/>
    <property type="match status" value="1"/>
</dbReference>
<keyword evidence="1" id="KW-0238">DNA-binding</keyword>
<organism evidence="1 2">
    <name type="scientific">Aquamicrobium ahrensii</name>
    <dbReference type="NCBI Taxonomy" id="469551"/>
    <lineage>
        <taxon>Bacteria</taxon>
        <taxon>Pseudomonadati</taxon>
        <taxon>Pseudomonadota</taxon>
        <taxon>Alphaproteobacteria</taxon>
        <taxon>Hyphomicrobiales</taxon>
        <taxon>Phyllobacteriaceae</taxon>
        <taxon>Aquamicrobium</taxon>
    </lineage>
</organism>
<comment type="caution">
    <text evidence="1">The sequence shown here is derived from an EMBL/GenBank/DDBJ whole genome shotgun (WGS) entry which is preliminary data.</text>
</comment>
<name>A0ABV2KN05_9HYPH</name>
<keyword evidence="2" id="KW-1185">Reference proteome</keyword>
<reference evidence="1 2" key="1">
    <citation type="submission" date="2024-06" db="EMBL/GenBank/DDBJ databases">
        <title>Genomic Encyclopedia of Type Strains, Phase IV (KMG-IV): sequencing the most valuable type-strain genomes for metagenomic binning, comparative biology and taxonomic classification.</title>
        <authorList>
            <person name="Goeker M."/>
        </authorList>
    </citation>
    <scope>NUCLEOTIDE SEQUENCE [LARGE SCALE GENOMIC DNA]</scope>
    <source>
        <strain evidence="1 2">DSM 19730</strain>
    </source>
</reference>
<protein>
    <submittedName>
        <fullName evidence="1">DNA-binding GntR family transcriptional regulator</fullName>
    </submittedName>
</protein>